<organism evidence="1 2">
    <name type="scientific">Romeriopsis navalis LEGE 11480</name>
    <dbReference type="NCBI Taxonomy" id="2777977"/>
    <lineage>
        <taxon>Bacteria</taxon>
        <taxon>Bacillati</taxon>
        <taxon>Cyanobacteriota</taxon>
        <taxon>Cyanophyceae</taxon>
        <taxon>Leptolyngbyales</taxon>
        <taxon>Leptolyngbyaceae</taxon>
        <taxon>Romeriopsis</taxon>
        <taxon>Romeriopsis navalis</taxon>
    </lineage>
</organism>
<reference evidence="1" key="1">
    <citation type="submission" date="2020-10" db="EMBL/GenBank/DDBJ databases">
        <authorList>
            <person name="Castelo-Branco R."/>
            <person name="Eusebio N."/>
            <person name="Adriana R."/>
            <person name="Vieira A."/>
            <person name="Brugerolle De Fraissinette N."/>
            <person name="Rezende De Castro R."/>
            <person name="Schneider M.P."/>
            <person name="Vasconcelos V."/>
            <person name="Leao P.N."/>
        </authorList>
    </citation>
    <scope>NUCLEOTIDE SEQUENCE</scope>
    <source>
        <strain evidence="1">LEGE 11480</strain>
    </source>
</reference>
<evidence type="ECO:0000313" key="2">
    <source>
        <dbReference type="Proteomes" id="UP000625316"/>
    </source>
</evidence>
<protein>
    <submittedName>
        <fullName evidence="1">Uncharacterized protein</fullName>
    </submittedName>
</protein>
<evidence type="ECO:0000313" key="1">
    <source>
        <dbReference type="EMBL" id="MBE9028679.1"/>
    </source>
</evidence>
<name>A0A928VMF3_9CYAN</name>
<dbReference type="EMBL" id="JADEXQ010000006">
    <property type="protein sequence ID" value="MBE9028679.1"/>
    <property type="molecule type" value="Genomic_DNA"/>
</dbReference>
<gene>
    <name evidence="1" type="ORF">IQ266_02765</name>
</gene>
<proteinExistence type="predicted"/>
<comment type="caution">
    <text evidence="1">The sequence shown here is derived from an EMBL/GenBank/DDBJ whole genome shotgun (WGS) entry which is preliminary data.</text>
</comment>
<dbReference type="Proteomes" id="UP000625316">
    <property type="component" value="Unassembled WGS sequence"/>
</dbReference>
<accession>A0A928VMF3</accession>
<keyword evidence="2" id="KW-1185">Reference proteome</keyword>
<sequence>MLIASMVNASSPQSVYYQTASCGNLPRLLDSLIQADIAYKVLNNLNYLPTPAGDSTEIVGLQLSPAGYAKFVQVFVGQRCTQLHESGDHTFWDSRTGLTINILIDQAPPIIADVRNDRRPGYHHRLNQLC</sequence>
<dbReference type="AlphaFoldDB" id="A0A928VMF3"/>
<dbReference type="RefSeq" id="WP_264323503.1">
    <property type="nucleotide sequence ID" value="NZ_JADEXQ010000006.1"/>
</dbReference>